<organism evidence="1 2">
    <name type="scientific">Ixodes persulcatus</name>
    <name type="common">Taiga tick</name>
    <dbReference type="NCBI Taxonomy" id="34615"/>
    <lineage>
        <taxon>Eukaryota</taxon>
        <taxon>Metazoa</taxon>
        <taxon>Ecdysozoa</taxon>
        <taxon>Arthropoda</taxon>
        <taxon>Chelicerata</taxon>
        <taxon>Arachnida</taxon>
        <taxon>Acari</taxon>
        <taxon>Parasitiformes</taxon>
        <taxon>Ixodida</taxon>
        <taxon>Ixodoidea</taxon>
        <taxon>Ixodidae</taxon>
        <taxon>Ixodinae</taxon>
        <taxon>Ixodes</taxon>
    </lineage>
</organism>
<name>A0AC60NSG8_IXOPE</name>
<keyword evidence="2" id="KW-1185">Reference proteome</keyword>
<sequence>MAFFGISLRKRHVDPGLFGHLSATRIPWSCKKKIIKAYRDATSARVLELNRASADMAFFGISLRKRHVDPGLFGHLSATRIPWSCKKKIIKAYRDATRHRFGFGRFYSERVTGTTRGFDCGTQEEDSI</sequence>
<accession>A0AC60NSG8</accession>
<dbReference type="EMBL" id="JABSTQ010011564">
    <property type="protein sequence ID" value="KAG0410019.1"/>
    <property type="molecule type" value="Genomic_DNA"/>
</dbReference>
<dbReference type="Proteomes" id="UP000805193">
    <property type="component" value="Unassembled WGS sequence"/>
</dbReference>
<reference evidence="1 2" key="1">
    <citation type="journal article" date="2020" name="Cell">
        <title>Large-Scale Comparative Analyses of Tick Genomes Elucidate Their Genetic Diversity and Vector Capacities.</title>
        <authorList>
            <consortium name="Tick Genome and Microbiome Consortium (TIGMIC)"/>
            <person name="Jia N."/>
            <person name="Wang J."/>
            <person name="Shi W."/>
            <person name="Du L."/>
            <person name="Sun Y."/>
            <person name="Zhan W."/>
            <person name="Jiang J.F."/>
            <person name="Wang Q."/>
            <person name="Zhang B."/>
            <person name="Ji P."/>
            <person name="Bell-Sakyi L."/>
            <person name="Cui X.M."/>
            <person name="Yuan T.T."/>
            <person name="Jiang B.G."/>
            <person name="Yang W.F."/>
            <person name="Lam T.T."/>
            <person name="Chang Q.C."/>
            <person name="Ding S.J."/>
            <person name="Wang X.J."/>
            <person name="Zhu J.G."/>
            <person name="Ruan X.D."/>
            <person name="Zhao L."/>
            <person name="Wei J.T."/>
            <person name="Ye R.Z."/>
            <person name="Que T.C."/>
            <person name="Du C.H."/>
            <person name="Zhou Y.H."/>
            <person name="Cheng J.X."/>
            <person name="Dai P.F."/>
            <person name="Guo W.B."/>
            <person name="Han X.H."/>
            <person name="Huang E.J."/>
            <person name="Li L.F."/>
            <person name="Wei W."/>
            <person name="Gao Y.C."/>
            <person name="Liu J.Z."/>
            <person name="Shao H.Z."/>
            <person name="Wang X."/>
            <person name="Wang C.C."/>
            <person name="Yang T.C."/>
            <person name="Huo Q.B."/>
            <person name="Li W."/>
            <person name="Chen H.Y."/>
            <person name="Chen S.E."/>
            <person name="Zhou L.G."/>
            <person name="Ni X.B."/>
            <person name="Tian J.H."/>
            <person name="Sheng Y."/>
            <person name="Liu T."/>
            <person name="Pan Y.S."/>
            <person name="Xia L.Y."/>
            <person name="Li J."/>
            <person name="Zhao F."/>
            <person name="Cao W.C."/>
        </authorList>
    </citation>
    <scope>NUCLEOTIDE SEQUENCE [LARGE SCALE GENOMIC DNA]</scope>
    <source>
        <strain evidence="1">Iper-2018</strain>
    </source>
</reference>
<gene>
    <name evidence="1" type="ORF">HPB47_012861</name>
</gene>
<evidence type="ECO:0000313" key="1">
    <source>
        <dbReference type="EMBL" id="KAG0410019.1"/>
    </source>
</evidence>
<evidence type="ECO:0000313" key="2">
    <source>
        <dbReference type="Proteomes" id="UP000805193"/>
    </source>
</evidence>
<proteinExistence type="predicted"/>
<comment type="caution">
    <text evidence="1">The sequence shown here is derived from an EMBL/GenBank/DDBJ whole genome shotgun (WGS) entry which is preliminary data.</text>
</comment>
<protein>
    <submittedName>
        <fullName evidence="1">Uncharacterized protein</fullName>
    </submittedName>
</protein>